<dbReference type="EMBL" id="DVMY01000073">
    <property type="protein sequence ID" value="HIU37497.1"/>
    <property type="molecule type" value="Genomic_DNA"/>
</dbReference>
<dbReference type="PANTHER" id="PTHR43201">
    <property type="entry name" value="ACYL-COA SYNTHETASE"/>
    <property type="match status" value="1"/>
</dbReference>
<dbReference type="InterPro" id="IPR020845">
    <property type="entry name" value="AMP-binding_CS"/>
</dbReference>
<evidence type="ECO:0000313" key="4">
    <source>
        <dbReference type="Proteomes" id="UP000824083"/>
    </source>
</evidence>
<dbReference type="Gene3D" id="3.40.50.12780">
    <property type="entry name" value="N-terminal domain of ligase-like"/>
    <property type="match status" value="2"/>
</dbReference>
<dbReference type="AlphaFoldDB" id="A0A9D1LG74"/>
<comment type="caution">
    <text evidence="3">The sequence shown here is derived from an EMBL/GenBank/DDBJ whole genome shotgun (WGS) entry which is preliminary data.</text>
</comment>
<dbReference type="InterPro" id="IPR042099">
    <property type="entry name" value="ANL_N_sf"/>
</dbReference>
<proteinExistence type="predicted"/>
<dbReference type="Proteomes" id="UP000824083">
    <property type="component" value="Unassembled WGS sequence"/>
</dbReference>
<dbReference type="PANTHER" id="PTHR43201:SF32">
    <property type="entry name" value="2-SUCCINYLBENZOATE--COA LIGASE, CHLOROPLASTIC_PEROXISOMAL"/>
    <property type="match status" value="1"/>
</dbReference>
<gene>
    <name evidence="3" type="ORF">IAC56_04420</name>
</gene>
<feature type="domain" description="AMP-binding enzyme C-terminal" evidence="2">
    <location>
        <begin position="349"/>
        <end position="424"/>
    </location>
</feature>
<dbReference type="PROSITE" id="PS00455">
    <property type="entry name" value="AMP_BINDING"/>
    <property type="match status" value="1"/>
</dbReference>
<protein>
    <submittedName>
        <fullName evidence="3">AMP-binding protein</fullName>
    </submittedName>
</protein>
<evidence type="ECO:0000313" key="3">
    <source>
        <dbReference type="EMBL" id="HIU37497.1"/>
    </source>
</evidence>
<feature type="domain" description="AMP-dependent synthetase/ligase" evidence="1">
    <location>
        <begin position="103"/>
        <end position="304"/>
    </location>
</feature>
<dbReference type="InterPro" id="IPR025110">
    <property type="entry name" value="AMP-bd_C"/>
</dbReference>
<evidence type="ECO:0000259" key="2">
    <source>
        <dbReference type="Pfam" id="PF13193"/>
    </source>
</evidence>
<dbReference type="Pfam" id="PF00501">
    <property type="entry name" value="AMP-binding"/>
    <property type="match status" value="1"/>
</dbReference>
<sequence>MSDPFSIFEAAKDKPDHVGLRRAGENYTFARLATLTRNTIERLKKSHALPSAGRPMIIEGKNTVETIVLLYALFELGIPALMLHPKLTAAERRVLLESIREIKEPLPKDTAAVLFTSGTTGLPKPAIITRSMLRASAAASEKNLGWQDNDCWQLCMSVTRIGGLSILTRCLFARKTLAISPLFSPESFVEALTADKVTITSIVPTMLAKIFEVYPDWKAPEHLRVILLGGSSANDKLLAKAHDQGLPIVTTYGMTETSSHVVMTPYEERLQLVKGSGKVIEGAQVRIRDGQIEVKSPMNTPGYWGRPALTNEWFETGDLGEFDNDGVLHVHARRHDLILSAGENVYPLEVENMLTRSPFIKEALVLGEPDETWGAIVCALIVPEKGTHPKAEDVRRFCKETLSAYKCPRKIAFVDAIPLNSADKPDRRSQVLEHYELTTLHYKH</sequence>
<dbReference type="InterPro" id="IPR045851">
    <property type="entry name" value="AMP-bd_C_sf"/>
</dbReference>
<accession>A0A9D1LG74</accession>
<reference evidence="3" key="1">
    <citation type="submission" date="2020-10" db="EMBL/GenBank/DDBJ databases">
        <authorList>
            <person name="Gilroy R."/>
        </authorList>
    </citation>
    <scope>NUCLEOTIDE SEQUENCE</scope>
    <source>
        <strain evidence="3">7463</strain>
    </source>
</reference>
<dbReference type="InterPro" id="IPR000873">
    <property type="entry name" value="AMP-dep_synth/lig_dom"/>
</dbReference>
<dbReference type="GO" id="GO:0031956">
    <property type="term" value="F:medium-chain fatty acid-CoA ligase activity"/>
    <property type="evidence" value="ECO:0007669"/>
    <property type="project" value="TreeGrafter"/>
</dbReference>
<dbReference type="GO" id="GO:0006631">
    <property type="term" value="P:fatty acid metabolic process"/>
    <property type="evidence" value="ECO:0007669"/>
    <property type="project" value="TreeGrafter"/>
</dbReference>
<dbReference type="SUPFAM" id="SSF56801">
    <property type="entry name" value="Acetyl-CoA synthetase-like"/>
    <property type="match status" value="1"/>
</dbReference>
<evidence type="ECO:0000259" key="1">
    <source>
        <dbReference type="Pfam" id="PF00501"/>
    </source>
</evidence>
<dbReference type="Gene3D" id="3.30.300.30">
    <property type="match status" value="1"/>
</dbReference>
<reference evidence="3" key="2">
    <citation type="journal article" date="2021" name="PeerJ">
        <title>Extensive microbial diversity within the chicken gut microbiome revealed by metagenomics and culture.</title>
        <authorList>
            <person name="Gilroy R."/>
            <person name="Ravi A."/>
            <person name="Getino M."/>
            <person name="Pursley I."/>
            <person name="Horton D.L."/>
            <person name="Alikhan N.F."/>
            <person name="Baker D."/>
            <person name="Gharbi K."/>
            <person name="Hall N."/>
            <person name="Watson M."/>
            <person name="Adriaenssens E.M."/>
            <person name="Foster-Nyarko E."/>
            <person name="Jarju S."/>
            <person name="Secka A."/>
            <person name="Antonio M."/>
            <person name="Oren A."/>
            <person name="Chaudhuri R.R."/>
            <person name="La Ragione R."/>
            <person name="Hildebrand F."/>
            <person name="Pallen M.J."/>
        </authorList>
    </citation>
    <scope>NUCLEOTIDE SEQUENCE</scope>
    <source>
        <strain evidence="3">7463</strain>
    </source>
</reference>
<name>A0A9D1LG74_9BURK</name>
<dbReference type="Pfam" id="PF13193">
    <property type="entry name" value="AMP-binding_C"/>
    <property type="match status" value="1"/>
</dbReference>
<organism evidence="3 4">
    <name type="scientific">Candidatus Aphodousia faecigallinarum</name>
    <dbReference type="NCBI Taxonomy" id="2840677"/>
    <lineage>
        <taxon>Bacteria</taxon>
        <taxon>Pseudomonadati</taxon>
        <taxon>Pseudomonadota</taxon>
        <taxon>Betaproteobacteria</taxon>
        <taxon>Burkholderiales</taxon>
        <taxon>Sutterellaceae</taxon>
        <taxon>Sutterellaceae incertae sedis</taxon>
        <taxon>Candidatus Aphodousia</taxon>
    </lineage>
</organism>